<dbReference type="RefSeq" id="WP_328228801.1">
    <property type="nucleotide sequence ID" value="NZ_JAFBIT010000002.1"/>
</dbReference>
<feature type="coiled-coil region" evidence="2">
    <location>
        <begin position="32"/>
        <end position="115"/>
    </location>
</feature>
<dbReference type="PANTHER" id="PTHR21666">
    <property type="entry name" value="PEPTIDASE-RELATED"/>
    <property type="match status" value="1"/>
</dbReference>
<feature type="domain" description="M23ase beta-sheet core" evidence="3">
    <location>
        <begin position="296"/>
        <end position="392"/>
    </location>
</feature>
<dbReference type="Proteomes" id="UP001299220">
    <property type="component" value="Unassembled WGS sequence"/>
</dbReference>
<dbReference type="SUPFAM" id="SSF51261">
    <property type="entry name" value="Duplicated hybrid motif"/>
    <property type="match status" value="1"/>
</dbReference>
<feature type="domain" description="Peptidoglycan hydrolase PcsB coiled-coil" evidence="4">
    <location>
        <begin position="109"/>
        <end position="181"/>
    </location>
</feature>
<evidence type="ECO:0000313" key="6">
    <source>
        <dbReference type="Proteomes" id="UP001299220"/>
    </source>
</evidence>
<dbReference type="CDD" id="cd12797">
    <property type="entry name" value="M23_peptidase"/>
    <property type="match status" value="1"/>
</dbReference>
<protein>
    <submittedName>
        <fullName evidence="5">Peptidoglycan DD-metalloendopeptidase family protein</fullName>
    </submittedName>
</protein>
<dbReference type="Gene3D" id="6.10.250.3150">
    <property type="match status" value="1"/>
</dbReference>
<keyword evidence="2" id="KW-0175">Coiled coil</keyword>
<dbReference type="Pfam" id="PF01551">
    <property type="entry name" value="Peptidase_M23"/>
    <property type="match status" value="1"/>
</dbReference>
<evidence type="ECO:0000313" key="5">
    <source>
        <dbReference type="EMBL" id="MCF2652231.1"/>
    </source>
</evidence>
<dbReference type="PANTHER" id="PTHR21666:SF270">
    <property type="entry name" value="MUREIN HYDROLASE ACTIVATOR ENVC"/>
    <property type="match status" value="1"/>
</dbReference>
<dbReference type="InterPro" id="IPR057309">
    <property type="entry name" value="PcsB_CC"/>
</dbReference>
<feature type="coiled-coil region" evidence="2">
    <location>
        <begin position="169"/>
        <end position="252"/>
    </location>
</feature>
<organism evidence="5 6">
    <name type="scientific">Anaeromassilibacillus senegalensis</name>
    <dbReference type="NCBI Taxonomy" id="1673717"/>
    <lineage>
        <taxon>Bacteria</taxon>
        <taxon>Bacillati</taxon>
        <taxon>Bacillota</taxon>
        <taxon>Clostridia</taxon>
        <taxon>Eubacteriales</taxon>
        <taxon>Acutalibacteraceae</taxon>
        <taxon>Anaeromassilibacillus</taxon>
    </lineage>
</organism>
<evidence type="ECO:0000256" key="1">
    <source>
        <dbReference type="ARBA" id="ARBA00022729"/>
    </source>
</evidence>
<evidence type="ECO:0000259" key="4">
    <source>
        <dbReference type="Pfam" id="PF24568"/>
    </source>
</evidence>
<dbReference type="Pfam" id="PF24568">
    <property type="entry name" value="CC_PcsB"/>
    <property type="match status" value="1"/>
</dbReference>
<gene>
    <name evidence="5" type="ORF">JQM67_06420</name>
</gene>
<accession>A0ABS9CPD6</accession>
<proteinExistence type="predicted"/>
<dbReference type="Gene3D" id="2.70.70.10">
    <property type="entry name" value="Glucose Permease (Domain IIA)"/>
    <property type="match status" value="1"/>
</dbReference>
<keyword evidence="1" id="KW-0732">Signal</keyword>
<sequence>MQLRKHSFVRGFTAFSLAVLLFVYTGVIPAPAVRADESISDLKAQLADLEKQEEKNNAQLEKLRDDVNQKRAYRDELQAKIDTVQQQLDLLVKRIDELDDQIAEGEREIADTQVSIQNNYEKLKERLRALYMAGEASTLAIILNSTSLVDYTQKSEMIKAVTAHDTELLDTLETQLKSIEETVQQINANKEELSEDKKSLDKKSTELSALYEENQKLLAEAEQSEAEAQAEAERIEREKAEADAAIDKWYEEYYAALEAAGSNSGGSGGAGYIGTGSFVWPMPGYTYITCYYGDGGHRGIDVAGGGIYGKPIVAADGGTVIYSAWMDSYGYCVFIDHGNGYSTRYAHASALACSVGDYVSPGQTIAYVGSTGNSTGPHLHFEVLYYGSTTNPFNYF</sequence>
<name>A0ABS9CPD6_9FIRM</name>
<evidence type="ECO:0000256" key="2">
    <source>
        <dbReference type="SAM" id="Coils"/>
    </source>
</evidence>
<evidence type="ECO:0000259" key="3">
    <source>
        <dbReference type="Pfam" id="PF01551"/>
    </source>
</evidence>
<dbReference type="EMBL" id="JAFBIT010000002">
    <property type="protein sequence ID" value="MCF2652231.1"/>
    <property type="molecule type" value="Genomic_DNA"/>
</dbReference>
<dbReference type="InterPro" id="IPR011055">
    <property type="entry name" value="Dup_hybrid_motif"/>
</dbReference>
<dbReference type="InterPro" id="IPR050570">
    <property type="entry name" value="Cell_wall_metabolism_enzyme"/>
</dbReference>
<dbReference type="InterPro" id="IPR016047">
    <property type="entry name" value="M23ase_b-sheet_dom"/>
</dbReference>
<reference evidence="5 6" key="1">
    <citation type="submission" date="2020-12" db="EMBL/GenBank/DDBJ databases">
        <title>Whole genome sequences of gut porcine anaerobes.</title>
        <authorList>
            <person name="Kubasova T."/>
            <person name="Jahodarova E."/>
            <person name="Rychlik I."/>
        </authorList>
    </citation>
    <scope>NUCLEOTIDE SEQUENCE [LARGE SCALE GENOMIC DNA]</scope>
    <source>
        <strain evidence="5 6">An867</strain>
    </source>
</reference>
<comment type="caution">
    <text evidence="5">The sequence shown here is derived from an EMBL/GenBank/DDBJ whole genome shotgun (WGS) entry which is preliminary data.</text>
</comment>
<keyword evidence="6" id="KW-1185">Reference proteome</keyword>